<name>A0A6A6DGA2_9PEZI</name>
<accession>A0A6A6DGA2</accession>
<reference evidence="1" key="1">
    <citation type="journal article" date="2020" name="Stud. Mycol.">
        <title>101 Dothideomycetes genomes: a test case for predicting lifestyles and emergence of pathogens.</title>
        <authorList>
            <person name="Haridas S."/>
            <person name="Albert R."/>
            <person name="Binder M."/>
            <person name="Bloem J."/>
            <person name="Labutti K."/>
            <person name="Salamov A."/>
            <person name="Andreopoulos B."/>
            <person name="Baker S."/>
            <person name="Barry K."/>
            <person name="Bills G."/>
            <person name="Bluhm B."/>
            <person name="Cannon C."/>
            <person name="Castanera R."/>
            <person name="Culley D."/>
            <person name="Daum C."/>
            <person name="Ezra D."/>
            <person name="Gonzalez J."/>
            <person name="Henrissat B."/>
            <person name="Kuo A."/>
            <person name="Liang C."/>
            <person name="Lipzen A."/>
            <person name="Lutzoni F."/>
            <person name="Magnuson J."/>
            <person name="Mondo S."/>
            <person name="Nolan M."/>
            <person name="Ohm R."/>
            <person name="Pangilinan J."/>
            <person name="Park H.-J."/>
            <person name="Ramirez L."/>
            <person name="Alfaro M."/>
            <person name="Sun H."/>
            <person name="Tritt A."/>
            <person name="Yoshinaga Y."/>
            <person name="Zwiers L.-H."/>
            <person name="Turgeon B."/>
            <person name="Goodwin S."/>
            <person name="Spatafora J."/>
            <person name="Crous P."/>
            <person name="Grigoriev I."/>
        </authorList>
    </citation>
    <scope>NUCLEOTIDE SEQUENCE</scope>
    <source>
        <strain evidence="1">CBS 207.26</strain>
    </source>
</reference>
<protein>
    <submittedName>
        <fullName evidence="1">Uncharacterized protein</fullName>
    </submittedName>
</protein>
<evidence type="ECO:0000313" key="2">
    <source>
        <dbReference type="Proteomes" id="UP000800200"/>
    </source>
</evidence>
<gene>
    <name evidence="1" type="ORF">K469DRAFT_697347</name>
</gene>
<dbReference type="Gene3D" id="3.10.180.10">
    <property type="entry name" value="2,3-Dihydroxybiphenyl 1,2-Dioxygenase, domain 1"/>
    <property type="match status" value="1"/>
</dbReference>
<evidence type="ECO:0000313" key="1">
    <source>
        <dbReference type="EMBL" id="KAF2177259.1"/>
    </source>
</evidence>
<dbReference type="AlphaFoldDB" id="A0A6A6DGA2"/>
<dbReference type="Proteomes" id="UP000800200">
    <property type="component" value="Unassembled WGS sequence"/>
</dbReference>
<proteinExistence type="predicted"/>
<keyword evidence="2" id="KW-1185">Reference proteome</keyword>
<dbReference type="OrthoDB" id="504708at2759"/>
<dbReference type="EMBL" id="ML994691">
    <property type="protein sequence ID" value="KAF2177259.1"/>
    <property type="molecule type" value="Genomic_DNA"/>
</dbReference>
<sequence length="105" mass="12267">MVYEVIQPVSGPSIFQKCLDKHNDTPEIYHIAYDMNGIPFVDRIKEFEKRAFTMSQGGSWMSKNHFAFFETGDVTGTCFETYEFPNDWDYPETEEWFPHPPGENA</sequence>
<dbReference type="InterPro" id="IPR029068">
    <property type="entry name" value="Glyas_Bleomycin-R_OHBP_Dase"/>
</dbReference>
<organism evidence="1 2">
    <name type="scientific">Zopfia rhizophila CBS 207.26</name>
    <dbReference type="NCBI Taxonomy" id="1314779"/>
    <lineage>
        <taxon>Eukaryota</taxon>
        <taxon>Fungi</taxon>
        <taxon>Dikarya</taxon>
        <taxon>Ascomycota</taxon>
        <taxon>Pezizomycotina</taxon>
        <taxon>Dothideomycetes</taxon>
        <taxon>Dothideomycetes incertae sedis</taxon>
        <taxon>Zopfiaceae</taxon>
        <taxon>Zopfia</taxon>
    </lineage>
</organism>